<feature type="compositionally biased region" description="Polar residues" evidence="1">
    <location>
        <begin position="28"/>
        <end position="37"/>
    </location>
</feature>
<organism evidence="2 3">
    <name type="scientific">Thalassiosira oceanica</name>
    <name type="common">Marine diatom</name>
    <dbReference type="NCBI Taxonomy" id="159749"/>
    <lineage>
        <taxon>Eukaryota</taxon>
        <taxon>Sar</taxon>
        <taxon>Stramenopiles</taxon>
        <taxon>Ochrophyta</taxon>
        <taxon>Bacillariophyta</taxon>
        <taxon>Coscinodiscophyceae</taxon>
        <taxon>Thalassiosirophycidae</taxon>
        <taxon>Thalassiosirales</taxon>
        <taxon>Thalassiosiraceae</taxon>
        <taxon>Thalassiosira</taxon>
    </lineage>
</organism>
<gene>
    <name evidence="2" type="ORF">THAOC_31750</name>
</gene>
<reference evidence="2 3" key="1">
    <citation type="journal article" date="2012" name="Genome Biol.">
        <title>Genome and low-iron response of an oceanic diatom adapted to chronic iron limitation.</title>
        <authorList>
            <person name="Lommer M."/>
            <person name="Specht M."/>
            <person name="Roy A.S."/>
            <person name="Kraemer L."/>
            <person name="Andreson R."/>
            <person name="Gutowska M.A."/>
            <person name="Wolf J."/>
            <person name="Bergner S.V."/>
            <person name="Schilhabel M.B."/>
            <person name="Klostermeier U.C."/>
            <person name="Beiko R.G."/>
            <person name="Rosenstiel P."/>
            <person name="Hippler M."/>
            <person name="Laroche J."/>
        </authorList>
    </citation>
    <scope>NUCLEOTIDE SEQUENCE [LARGE SCALE GENOMIC DNA]</scope>
    <source>
        <strain evidence="2 3">CCMP1005</strain>
    </source>
</reference>
<name>K0R8L2_THAOC</name>
<sequence>SASPPEPPTKAAAYQAEEPGRRGGTVMGTPNNETSASAGLGGEYKETSASAET</sequence>
<accession>K0R8L2</accession>
<evidence type="ECO:0000313" key="2">
    <source>
        <dbReference type="EMBL" id="EJK49380.1"/>
    </source>
</evidence>
<dbReference type="EMBL" id="AGNL01044858">
    <property type="protein sequence ID" value="EJK49380.1"/>
    <property type="molecule type" value="Genomic_DNA"/>
</dbReference>
<feature type="region of interest" description="Disordered" evidence="1">
    <location>
        <begin position="1"/>
        <end position="53"/>
    </location>
</feature>
<comment type="caution">
    <text evidence="2">The sequence shown here is derived from an EMBL/GenBank/DDBJ whole genome shotgun (WGS) entry which is preliminary data.</text>
</comment>
<dbReference type="Proteomes" id="UP000266841">
    <property type="component" value="Unassembled WGS sequence"/>
</dbReference>
<evidence type="ECO:0000313" key="3">
    <source>
        <dbReference type="Proteomes" id="UP000266841"/>
    </source>
</evidence>
<feature type="non-terminal residue" evidence="2">
    <location>
        <position position="1"/>
    </location>
</feature>
<proteinExistence type="predicted"/>
<protein>
    <submittedName>
        <fullName evidence="2">Uncharacterized protein</fullName>
    </submittedName>
</protein>
<evidence type="ECO:0000256" key="1">
    <source>
        <dbReference type="SAM" id="MobiDB-lite"/>
    </source>
</evidence>
<dbReference type="AlphaFoldDB" id="K0R8L2"/>
<keyword evidence="3" id="KW-1185">Reference proteome</keyword>